<dbReference type="Proteomes" id="UP000003751">
    <property type="component" value="Unassembled WGS sequence"/>
</dbReference>
<dbReference type="SUPFAM" id="SSF52540">
    <property type="entry name" value="P-loop containing nucleoside triphosphate hydrolases"/>
    <property type="match status" value="1"/>
</dbReference>
<dbReference type="eggNOG" id="arCOG00194">
    <property type="taxonomic scope" value="Archaea"/>
</dbReference>
<dbReference type="PROSITE" id="PS50893">
    <property type="entry name" value="ABC_TRANSPORTER_2"/>
    <property type="match status" value="1"/>
</dbReference>
<keyword evidence="10" id="KW-1185">Reference proteome</keyword>
<evidence type="ECO:0000259" key="6">
    <source>
        <dbReference type="PROSITE" id="PS50893"/>
    </source>
</evidence>
<evidence type="ECO:0000256" key="1">
    <source>
        <dbReference type="ARBA" id="ARBA00005417"/>
    </source>
</evidence>
<dbReference type="SMART" id="SM00382">
    <property type="entry name" value="AAA"/>
    <property type="match status" value="1"/>
</dbReference>
<reference evidence="10" key="3">
    <citation type="submission" date="2016-11" db="EMBL/GenBank/DDBJ databases">
        <authorList>
            <person name="Varghese N."/>
            <person name="Submissions S."/>
        </authorList>
    </citation>
    <scope>NUCLEOTIDE SEQUENCE [LARGE SCALE GENOMIC DNA]</scope>
    <source>
        <strain evidence="10">DX253</strain>
    </source>
</reference>
<evidence type="ECO:0000313" key="7">
    <source>
        <dbReference type="EMBL" id="EFW89993.1"/>
    </source>
</evidence>
<comment type="similarity">
    <text evidence="1">Belongs to the ABC transporter superfamily.</text>
</comment>
<dbReference type="EMBL" id="AEMG01000029">
    <property type="protein sequence ID" value="EFW89993.1"/>
    <property type="molecule type" value="Genomic_DNA"/>
</dbReference>
<feature type="region of interest" description="Disordered" evidence="5">
    <location>
        <begin position="318"/>
        <end position="360"/>
    </location>
</feature>
<evidence type="ECO:0000256" key="3">
    <source>
        <dbReference type="ARBA" id="ARBA00022741"/>
    </source>
</evidence>
<keyword evidence="4 8" id="KW-0067">ATP-binding</keyword>
<dbReference type="AlphaFoldDB" id="E7QZ72"/>
<dbReference type="GO" id="GO:0016887">
    <property type="term" value="F:ATP hydrolysis activity"/>
    <property type="evidence" value="ECO:0007669"/>
    <property type="project" value="InterPro"/>
</dbReference>
<dbReference type="CDD" id="cd03230">
    <property type="entry name" value="ABC_DR_subfamily_A"/>
    <property type="match status" value="1"/>
</dbReference>
<dbReference type="InterPro" id="IPR050763">
    <property type="entry name" value="ABC_transporter_ATP-binding"/>
</dbReference>
<evidence type="ECO:0000256" key="2">
    <source>
        <dbReference type="ARBA" id="ARBA00022448"/>
    </source>
</evidence>
<evidence type="ECO:0000256" key="4">
    <source>
        <dbReference type="ARBA" id="ARBA00022840"/>
    </source>
</evidence>
<dbReference type="OrthoDB" id="87732at2157"/>
<dbReference type="STRING" id="797209.GCA_000376445_03552"/>
<dbReference type="PANTHER" id="PTHR42711:SF5">
    <property type="entry name" value="ABC TRANSPORTER ATP-BINDING PROTEIN NATA"/>
    <property type="match status" value="1"/>
</dbReference>
<evidence type="ECO:0000256" key="5">
    <source>
        <dbReference type="SAM" id="MobiDB-lite"/>
    </source>
</evidence>
<keyword evidence="3" id="KW-0547">Nucleotide-binding</keyword>
<protein>
    <submittedName>
        <fullName evidence="7">ABC transporter related protein</fullName>
    </submittedName>
    <submittedName>
        <fullName evidence="8">ABC-2 type transport system ATP-binding protein</fullName>
    </submittedName>
</protein>
<evidence type="ECO:0000313" key="9">
    <source>
        <dbReference type="Proteomes" id="UP000003751"/>
    </source>
</evidence>
<dbReference type="Pfam" id="PF00005">
    <property type="entry name" value="ABC_tran"/>
    <property type="match status" value="1"/>
</dbReference>
<keyword evidence="2" id="KW-0813">Transport</keyword>
<dbReference type="InterPro" id="IPR027417">
    <property type="entry name" value="P-loop_NTPase"/>
</dbReference>
<name>E7QZ72_HALPU</name>
<feature type="domain" description="ABC transporter" evidence="6">
    <location>
        <begin position="13"/>
        <end position="249"/>
    </location>
</feature>
<accession>E7QZ72</accession>
<evidence type="ECO:0000313" key="8">
    <source>
        <dbReference type="EMBL" id="SHL01985.1"/>
    </source>
</evidence>
<proteinExistence type="inferred from homology"/>
<reference evidence="7 9" key="1">
    <citation type="journal article" date="2014" name="ISME J.">
        <title>Trehalose/2-sulfotrehalose biosynthesis and glycine-betaine uptake are widely spread mechanisms for osmoadaptation in the Halobacteriales.</title>
        <authorList>
            <person name="Youssef N.H."/>
            <person name="Savage-Ashlock K.N."/>
            <person name="McCully A.L."/>
            <person name="Luedtke B."/>
            <person name="Shaw E.I."/>
            <person name="Hoff W.D."/>
            <person name="Elshahed M.S."/>
        </authorList>
    </citation>
    <scope>NUCLEOTIDE SEQUENCE [LARGE SCALE GENOMIC DNA]</scope>
    <source>
        <strain evidence="7 9">DX253</strain>
    </source>
</reference>
<dbReference type="Proteomes" id="UP000184203">
    <property type="component" value="Unassembled WGS sequence"/>
</dbReference>
<dbReference type="RefSeq" id="WP_007983017.1">
    <property type="nucleotide sequence ID" value="NZ_AEMG01000029.1"/>
</dbReference>
<dbReference type="InterPro" id="IPR003439">
    <property type="entry name" value="ABC_transporter-like_ATP-bd"/>
</dbReference>
<evidence type="ECO:0000313" key="10">
    <source>
        <dbReference type="Proteomes" id="UP000184203"/>
    </source>
</evidence>
<gene>
    <name evidence="8" type="ORF">SAMN05444342_2759</name>
    <name evidence="7" type="ORF">ZOD2009_20397</name>
</gene>
<sequence length="360" mass="38681">MVTDTSSGGTPAIRVDGLRKSFGDGDDAVTAVDGVSFDIETGTVVGMLGPNGAGKTTTIKSILGLVIPDSGTVEIAGIDVHERPRRAYRNVGAILEGARNVYWRLTVQENLSFFAGLGGDDPDDLRERHESLLEQFGLSEYADTPVNDLSRGMKQKVSLASTLARDVDVVFMDEPTLGLDIESSLELRSELDRLADREDVTIVLCSHDMDVIETVCDSVLILNDGSVVEHDTVDSLLELFRTRDYQVTLESPVADDVLRRFERAVGADCSDDGDRVTVTFTATDGDEMYAVMDTIRDAGAELRDVESVDPDLEEVFLRLTETGDGPTDDSSAPTGTRPVPGDSDGPPTAATTEVSADGDR</sequence>
<dbReference type="EMBL" id="FRAN01000004">
    <property type="protein sequence ID" value="SHL01985.1"/>
    <property type="molecule type" value="Genomic_DNA"/>
</dbReference>
<dbReference type="PATRIC" id="fig|797209.4.peg.3992"/>
<organism evidence="7 9">
    <name type="scientific">Haladaptatus paucihalophilus DX253</name>
    <dbReference type="NCBI Taxonomy" id="797209"/>
    <lineage>
        <taxon>Archaea</taxon>
        <taxon>Methanobacteriati</taxon>
        <taxon>Methanobacteriota</taxon>
        <taxon>Stenosarchaea group</taxon>
        <taxon>Halobacteria</taxon>
        <taxon>Halobacteriales</taxon>
        <taxon>Haladaptataceae</taxon>
        <taxon>Haladaptatus</taxon>
    </lineage>
</organism>
<dbReference type="PANTHER" id="PTHR42711">
    <property type="entry name" value="ABC TRANSPORTER ATP-BINDING PROTEIN"/>
    <property type="match status" value="1"/>
</dbReference>
<dbReference type="Gene3D" id="3.40.50.300">
    <property type="entry name" value="P-loop containing nucleotide triphosphate hydrolases"/>
    <property type="match status" value="1"/>
</dbReference>
<dbReference type="InterPro" id="IPR003593">
    <property type="entry name" value="AAA+_ATPase"/>
</dbReference>
<dbReference type="GO" id="GO:0005524">
    <property type="term" value="F:ATP binding"/>
    <property type="evidence" value="ECO:0007669"/>
    <property type="project" value="UniProtKB-KW"/>
</dbReference>
<reference evidence="8" key="2">
    <citation type="submission" date="2016-11" db="EMBL/GenBank/DDBJ databases">
        <authorList>
            <person name="Jaros S."/>
            <person name="Januszkiewicz K."/>
            <person name="Wedrychowicz H."/>
        </authorList>
    </citation>
    <scope>NUCLEOTIDE SEQUENCE [LARGE SCALE GENOMIC DNA]</scope>
    <source>
        <strain evidence="8">DX253</strain>
    </source>
</reference>